<dbReference type="InterPro" id="IPR052754">
    <property type="entry name" value="NTPase_KAP_P-loop"/>
</dbReference>
<sequence length="688" mass="77252">MTTEAAVIVGDDPVYAESDRLGRKSLAGNWADTIINTKAPFGLVFAVTGPWGSGKTSMLNMMEEKLRASDVTVLKFNPWLFSGTDQLISHFFGEMASQLDYEDPKQKEIAGRLKKYGTLFSPLKAIPVIGSTLGGAADAATTIGKYLEDTQSRGVEEQRRLIEDSLRELDSPLVLVVDDIDRLTGQEIRDVLRMVRLTGAFPNLIYLLSFDRQRVELALNEDGLPGRAYLEKIVQVMYDVPVVVRDSLRNILLDELNHAVQDTGYSRFSAEAWPDVLVEIIDPLLNNIRDVRRYIGPLRAVLTSLENEVELVDVLALEALRIFLPDSYALLPHAARSLTDTADASHESSELKAQAEAFVNSDQNHANILRSLCARIFPASRRRLGEYQRYGGDWERTWLRERRVASNSVLSFYLEKSMPSTVKSAITAETIFSRFEDRAYLEHVFQDMDPAGAEEVIRALEAYEEQFSNCDPIPSAIVLLNQLPRLQRPKRGLLDPGPTITISRVVLRLLRPIADPEQVLRIVKDILPNLEQYSTKFELTRLVGHAKNAGHKLISETAWKDLETSLKNEVRGASADSLATEWDLLRLLWQTGQGEDSQEWHIPLEFIDHPALARAILTDSVGTTQSQSLDSRAITKKKHLAWDILVEVLGDENAIIRCRDAAASIDETANDVIELVDLYLSGWRPPRW</sequence>
<dbReference type="RefSeq" id="WP_270153180.1">
    <property type="nucleotide sequence ID" value="NZ_JAPNNL010000007.1"/>
</dbReference>
<reference evidence="2" key="1">
    <citation type="submission" date="2022-11" db="EMBL/GenBank/DDBJ databases">
        <title>Nonomuraea corallina sp. nov., a new species of the genus Nonomuraea isolated from sea side sediment in Thai sea.</title>
        <authorList>
            <person name="Ngamcharungchit C."/>
            <person name="Matsumoto A."/>
            <person name="Suriyachadkun C."/>
            <person name="Panbangred W."/>
            <person name="Inahashi Y."/>
            <person name="Intra B."/>
        </authorList>
    </citation>
    <scope>NUCLEOTIDE SEQUENCE</scope>
    <source>
        <strain evidence="2">MCN248</strain>
    </source>
</reference>
<organism evidence="2 3">
    <name type="scientific">Nonomuraea corallina</name>
    <dbReference type="NCBI Taxonomy" id="2989783"/>
    <lineage>
        <taxon>Bacteria</taxon>
        <taxon>Bacillati</taxon>
        <taxon>Actinomycetota</taxon>
        <taxon>Actinomycetes</taxon>
        <taxon>Streptosporangiales</taxon>
        <taxon>Streptosporangiaceae</taxon>
        <taxon>Nonomuraea</taxon>
    </lineage>
</organism>
<accession>A0ABT4S5V3</accession>
<evidence type="ECO:0000313" key="2">
    <source>
        <dbReference type="EMBL" id="MDA0632405.1"/>
    </source>
</evidence>
<keyword evidence="3" id="KW-1185">Reference proteome</keyword>
<protein>
    <submittedName>
        <fullName evidence="2">P-loop NTPase fold protein</fullName>
    </submittedName>
</protein>
<dbReference type="Pfam" id="PF07693">
    <property type="entry name" value="KAP_NTPase"/>
    <property type="match status" value="1"/>
</dbReference>
<feature type="domain" description="KAP NTPase" evidence="1">
    <location>
        <begin position="24"/>
        <end position="299"/>
    </location>
</feature>
<dbReference type="SUPFAM" id="SSF52540">
    <property type="entry name" value="P-loop containing nucleoside triphosphate hydrolases"/>
    <property type="match status" value="1"/>
</dbReference>
<dbReference type="Proteomes" id="UP001144036">
    <property type="component" value="Unassembled WGS sequence"/>
</dbReference>
<dbReference type="InterPro" id="IPR011646">
    <property type="entry name" value="KAP_P-loop"/>
</dbReference>
<evidence type="ECO:0000259" key="1">
    <source>
        <dbReference type="Pfam" id="PF07693"/>
    </source>
</evidence>
<comment type="caution">
    <text evidence="2">The sequence shown here is derived from an EMBL/GenBank/DDBJ whole genome shotgun (WGS) entry which is preliminary data.</text>
</comment>
<dbReference type="InterPro" id="IPR027417">
    <property type="entry name" value="P-loop_NTPase"/>
</dbReference>
<dbReference type="Gene3D" id="3.40.50.300">
    <property type="entry name" value="P-loop containing nucleotide triphosphate hydrolases"/>
    <property type="match status" value="1"/>
</dbReference>
<dbReference type="PANTHER" id="PTHR22674:SF6">
    <property type="entry name" value="NTPASE KAP FAMILY P-LOOP DOMAIN-CONTAINING PROTEIN 1"/>
    <property type="match status" value="1"/>
</dbReference>
<gene>
    <name evidence="2" type="ORF">OUY22_03180</name>
</gene>
<dbReference type="EMBL" id="JAPNNL010000007">
    <property type="protein sequence ID" value="MDA0632405.1"/>
    <property type="molecule type" value="Genomic_DNA"/>
</dbReference>
<proteinExistence type="predicted"/>
<dbReference type="PANTHER" id="PTHR22674">
    <property type="entry name" value="NTPASE, KAP FAMILY P-LOOP DOMAIN-CONTAINING 1"/>
    <property type="match status" value="1"/>
</dbReference>
<evidence type="ECO:0000313" key="3">
    <source>
        <dbReference type="Proteomes" id="UP001144036"/>
    </source>
</evidence>
<name>A0ABT4S5V3_9ACTN</name>